<gene>
    <name evidence="2" type="ORF">C8F04DRAFT_1394084</name>
</gene>
<evidence type="ECO:0000313" key="2">
    <source>
        <dbReference type="EMBL" id="KAJ7036845.1"/>
    </source>
</evidence>
<sequence>MRPPCTSESERAPPPPSPPSGIRVVKAASLMMTVNISWAGAGADEFHTVGGQTYRRAGYCRQYDEQKGVDSSDPATKQHLPILTPRWKTPVAEKTHLLSIIPLPPQHHRGPVKRRARVYWALETGERILGRIARMQYAVGTRPSARQILALDRGPHPHLPSPGAASTAPSDPPTFTLPLRPQIDAASAKDADNLLCILHMRCAPPGRLAYIGQPPKTPTSSPCVRPGVGAGDGKKITTKEGTWMVSYAICASWPTEAGVYQASRAGLGRE</sequence>
<dbReference type="Proteomes" id="UP001218188">
    <property type="component" value="Unassembled WGS sequence"/>
</dbReference>
<name>A0AAD6X622_9AGAR</name>
<keyword evidence="3" id="KW-1185">Reference proteome</keyword>
<reference evidence="2" key="1">
    <citation type="submission" date="2023-03" db="EMBL/GenBank/DDBJ databases">
        <title>Massive genome expansion in bonnet fungi (Mycena s.s.) driven by repeated elements and novel gene families across ecological guilds.</title>
        <authorList>
            <consortium name="Lawrence Berkeley National Laboratory"/>
            <person name="Harder C.B."/>
            <person name="Miyauchi S."/>
            <person name="Viragh M."/>
            <person name="Kuo A."/>
            <person name="Thoen E."/>
            <person name="Andreopoulos B."/>
            <person name="Lu D."/>
            <person name="Skrede I."/>
            <person name="Drula E."/>
            <person name="Henrissat B."/>
            <person name="Morin E."/>
            <person name="Kohler A."/>
            <person name="Barry K."/>
            <person name="LaButti K."/>
            <person name="Morin E."/>
            <person name="Salamov A."/>
            <person name="Lipzen A."/>
            <person name="Mereny Z."/>
            <person name="Hegedus B."/>
            <person name="Baldrian P."/>
            <person name="Stursova M."/>
            <person name="Weitz H."/>
            <person name="Taylor A."/>
            <person name="Grigoriev I.V."/>
            <person name="Nagy L.G."/>
            <person name="Martin F."/>
            <person name="Kauserud H."/>
        </authorList>
    </citation>
    <scope>NUCLEOTIDE SEQUENCE</scope>
    <source>
        <strain evidence="2">CBHHK200</strain>
    </source>
</reference>
<comment type="caution">
    <text evidence="2">The sequence shown here is derived from an EMBL/GenBank/DDBJ whole genome shotgun (WGS) entry which is preliminary data.</text>
</comment>
<proteinExistence type="predicted"/>
<feature type="region of interest" description="Disordered" evidence="1">
    <location>
        <begin position="152"/>
        <end position="179"/>
    </location>
</feature>
<evidence type="ECO:0000313" key="3">
    <source>
        <dbReference type="Proteomes" id="UP001218188"/>
    </source>
</evidence>
<accession>A0AAD6X622</accession>
<organism evidence="2 3">
    <name type="scientific">Mycena alexandri</name>
    <dbReference type="NCBI Taxonomy" id="1745969"/>
    <lineage>
        <taxon>Eukaryota</taxon>
        <taxon>Fungi</taxon>
        <taxon>Dikarya</taxon>
        <taxon>Basidiomycota</taxon>
        <taxon>Agaricomycotina</taxon>
        <taxon>Agaricomycetes</taxon>
        <taxon>Agaricomycetidae</taxon>
        <taxon>Agaricales</taxon>
        <taxon>Marasmiineae</taxon>
        <taxon>Mycenaceae</taxon>
        <taxon>Mycena</taxon>
    </lineage>
</organism>
<dbReference type="EMBL" id="JARJCM010000041">
    <property type="protein sequence ID" value="KAJ7036845.1"/>
    <property type="molecule type" value="Genomic_DNA"/>
</dbReference>
<feature type="region of interest" description="Disordered" evidence="1">
    <location>
        <begin position="1"/>
        <end position="21"/>
    </location>
</feature>
<evidence type="ECO:0000256" key="1">
    <source>
        <dbReference type="SAM" id="MobiDB-lite"/>
    </source>
</evidence>
<dbReference type="AlphaFoldDB" id="A0AAD6X622"/>
<protein>
    <submittedName>
        <fullName evidence="2">Uncharacterized protein</fullName>
    </submittedName>
</protein>